<gene>
    <name evidence="2" type="ORF">GGQ59_001516</name>
</gene>
<sequence>MAFDLGRVVRRTFTPIAHNPATFLGLSFVLVGLPGLVSLVLQRSLAQGGGFLAPALGTLVVSLISVATYGILQGGLVHAAIKDYRGGRASFGESLGTGLQHLWPVIAISILYGLAVSVGMLLLIVPGVFLAIIYMVAVPAEVTESTGISGAFRRSRALTKGSRWWLLLTILLYAVVSWGISLVVYLPIGFGEDMMAQITTAVLIGQLVVSTLQGAIAASGSAAVYTELREQREGVMADELASVFA</sequence>
<comment type="caution">
    <text evidence="2">The sequence shown here is derived from an EMBL/GenBank/DDBJ whole genome shotgun (WGS) entry which is preliminary data.</text>
</comment>
<dbReference type="Proteomes" id="UP000563524">
    <property type="component" value="Unassembled WGS sequence"/>
</dbReference>
<protein>
    <recommendedName>
        <fullName evidence="4">Glycerophosphoryl diester phosphodiesterase membrane domain-containing protein</fullName>
    </recommendedName>
</protein>
<feature type="transmembrane region" description="Helical" evidence="1">
    <location>
        <begin position="53"/>
        <end position="81"/>
    </location>
</feature>
<dbReference type="RefSeq" id="WP_183817167.1">
    <property type="nucleotide sequence ID" value="NZ_JACHOB010000002.1"/>
</dbReference>
<keyword evidence="3" id="KW-1185">Reference proteome</keyword>
<keyword evidence="1" id="KW-0812">Transmembrane</keyword>
<proteinExistence type="predicted"/>
<keyword evidence="1" id="KW-1133">Transmembrane helix</keyword>
<feature type="transmembrane region" description="Helical" evidence="1">
    <location>
        <begin position="102"/>
        <end position="125"/>
    </location>
</feature>
<name>A0A840I3W0_9PROT</name>
<accession>A0A840I3W0</accession>
<evidence type="ECO:0008006" key="4">
    <source>
        <dbReference type="Google" id="ProtNLM"/>
    </source>
</evidence>
<feature type="transmembrane region" description="Helical" evidence="1">
    <location>
        <begin position="164"/>
        <end position="188"/>
    </location>
</feature>
<dbReference type="EMBL" id="JACHOB010000002">
    <property type="protein sequence ID" value="MBB4659002.1"/>
    <property type="molecule type" value="Genomic_DNA"/>
</dbReference>
<feature type="transmembrane region" description="Helical" evidence="1">
    <location>
        <begin position="21"/>
        <end position="41"/>
    </location>
</feature>
<organism evidence="2 3">
    <name type="scientific">Parvularcula dongshanensis</name>
    <dbReference type="NCBI Taxonomy" id="1173995"/>
    <lineage>
        <taxon>Bacteria</taxon>
        <taxon>Pseudomonadati</taxon>
        <taxon>Pseudomonadota</taxon>
        <taxon>Alphaproteobacteria</taxon>
        <taxon>Parvularculales</taxon>
        <taxon>Parvularculaceae</taxon>
        <taxon>Parvularcula</taxon>
    </lineage>
</organism>
<evidence type="ECO:0000313" key="2">
    <source>
        <dbReference type="EMBL" id="MBB4659002.1"/>
    </source>
</evidence>
<evidence type="ECO:0000256" key="1">
    <source>
        <dbReference type="SAM" id="Phobius"/>
    </source>
</evidence>
<evidence type="ECO:0000313" key="3">
    <source>
        <dbReference type="Proteomes" id="UP000563524"/>
    </source>
</evidence>
<dbReference type="AlphaFoldDB" id="A0A840I3W0"/>
<feature type="transmembrane region" description="Helical" evidence="1">
    <location>
        <begin position="200"/>
        <end position="226"/>
    </location>
</feature>
<keyword evidence="1" id="KW-0472">Membrane</keyword>
<reference evidence="2 3" key="1">
    <citation type="submission" date="2020-08" db="EMBL/GenBank/DDBJ databases">
        <title>Genomic Encyclopedia of Type Strains, Phase IV (KMG-IV): sequencing the most valuable type-strain genomes for metagenomic binning, comparative biology and taxonomic classification.</title>
        <authorList>
            <person name="Goeker M."/>
        </authorList>
    </citation>
    <scope>NUCLEOTIDE SEQUENCE [LARGE SCALE GENOMIC DNA]</scope>
    <source>
        <strain evidence="2 3">DSM 102850</strain>
    </source>
</reference>